<comment type="caution">
    <text evidence="1">The sequence shown here is derived from an EMBL/GenBank/DDBJ whole genome shotgun (WGS) entry which is preliminary data.</text>
</comment>
<organism evidence="1 2">
    <name type="scientific">Methanobrevibacter filiformis</name>
    <dbReference type="NCBI Taxonomy" id="55758"/>
    <lineage>
        <taxon>Archaea</taxon>
        <taxon>Methanobacteriati</taxon>
        <taxon>Methanobacteriota</taxon>
        <taxon>Methanomada group</taxon>
        <taxon>Methanobacteria</taxon>
        <taxon>Methanobacteriales</taxon>
        <taxon>Methanobacteriaceae</taxon>
        <taxon>Methanobrevibacter</taxon>
    </lineage>
</organism>
<evidence type="ECO:0000313" key="2">
    <source>
        <dbReference type="Proteomes" id="UP000077066"/>
    </source>
</evidence>
<keyword evidence="2" id="KW-1185">Reference proteome</keyword>
<gene>
    <name evidence="1" type="ORF">MBFIL_04220</name>
</gene>
<dbReference type="STRING" id="55758.MBFIL_04220"/>
<protein>
    <submittedName>
        <fullName evidence="1">Uncharacterized protein</fullName>
    </submittedName>
</protein>
<dbReference type="Proteomes" id="UP000077066">
    <property type="component" value="Unassembled WGS sequence"/>
</dbReference>
<dbReference type="AlphaFoldDB" id="A0A166ESU8"/>
<sequence>MDTNILKAILNIKNLQETDFEKIYPPKSELSNVNRILCNWDN</sequence>
<dbReference type="EMBL" id="LWMT01000057">
    <property type="protein sequence ID" value="KZX16972.1"/>
    <property type="molecule type" value="Genomic_DNA"/>
</dbReference>
<name>A0A166ESU8_9EURY</name>
<dbReference type="RefSeq" id="WP_281192436.1">
    <property type="nucleotide sequence ID" value="NZ_LWMT01000057.1"/>
</dbReference>
<proteinExistence type="predicted"/>
<evidence type="ECO:0000313" key="1">
    <source>
        <dbReference type="EMBL" id="KZX16972.1"/>
    </source>
</evidence>
<reference evidence="1 2" key="1">
    <citation type="submission" date="2016-04" db="EMBL/GenBank/DDBJ databases">
        <title>Genome sequence of Methanobrevibacter filiformis DSM 11501.</title>
        <authorList>
            <person name="Poehlein A."/>
            <person name="Seedorf H."/>
            <person name="Daniel R."/>
        </authorList>
    </citation>
    <scope>NUCLEOTIDE SEQUENCE [LARGE SCALE GENOMIC DNA]</scope>
    <source>
        <strain evidence="1 2">DSM 11501</strain>
    </source>
</reference>
<dbReference type="PATRIC" id="fig|55758.3.peg.472"/>
<accession>A0A166ESU8</accession>